<dbReference type="GO" id="GO:0032993">
    <property type="term" value="C:protein-DNA complex"/>
    <property type="evidence" value="ECO:0007669"/>
    <property type="project" value="TreeGrafter"/>
</dbReference>
<dbReference type="InterPro" id="IPR027444">
    <property type="entry name" value="H-NS_C_dom"/>
</dbReference>
<dbReference type="SMART" id="SM00528">
    <property type="entry name" value="HNS"/>
    <property type="match status" value="1"/>
</dbReference>
<dbReference type="GO" id="GO:0046983">
    <property type="term" value="F:protein dimerization activity"/>
    <property type="evidence" value="ECO:0007669"/>
    <property type="project" value="InterPro"/>
</dbReference>
<dbReference type="GO" id="GO:0003681">
    <property type="term" value="F:bent DNA binding"/>
    <property type="evidence" value="ECO:0007669"/>
    <property type="project" value="TreeGrafter"/>
</dbReference>
<dbReference type="PIRSF" id="PIRSF002096">
    <property type="entry name" value="HnS"/>
    <property type="match status" value="1"/>
</dbReference>
<dbReference type="GO" id="GO:0000976">
    <property type="term" value="F:transcription cis-regulatory region binding"/>
    <property type="evidence" value="ECO:0007669"/>
    <property type="project" value="TreeGrafter"/>
</dbReference>
<feature type="domain" description="DNA-binding protein H-NS-like C-terminal" evidence="6">
    <location>
        <begin position="81"/>
        <end position="127"/>
    </location>
</feature>
<dbReference type="InterPro" id="IPR054180">
    <property type="entry name" value="H-NS-like_N"/>
</dbReference>
<gene>
    <name evidence="7" type="ORF">ATP91_24510</name>
</gene>
<evidence type="ECO:0000256" key="3">
    <source>
        <dbReference type="ARBA" id="ARBA00022490"/>
    </source>
</evidence>
<dbReference type="RefSeq" id="WP_079955380.1">
    <property type="nucleotide sequence ID" value="NZ_MYVW01000011.1"/>
</dbReference>
<evidence type="ECO:0000256" key="5">
    <source>
        <dbReference type="PIRNR" id="PIRNR002096"/>
    </source>
</evidence>
<comment type="similarity">
    <text evidence="2 5">Belongs to the histone-like protein H-NS family.</text>
</comment>
<proteinExistence type="inferred from homology"/>
<dbReference type="Gene3D" id="1.10.287.1050">
    <property type="entry name" value="H-NS histone-like proteins"/>
    <property type="match status" value="1"/>
</dbReference>
<dbReference type="Proteomes" id="UP000839515">
    <property type="component" value="Unassembled WGS sequence"/>
</dbReference>
<organism evidence="7">
    <name type="scientific">Salmonella enterica</name>
    <name type="common">Salmonella choleraesuis</name>
    <dbReference type="NCBI Taxonomy" id="28901"/>
    <lineage>
        <taxon>Bacteria</taxon>
        <taxon>Pseudomonadati</taxon>
        <taxon>Pseudomonadota</taxon>
        <taxon>Gammaproteobacteria</taxon>
        <taxon>Enterobacterales</taxon>
        <taxon>Enterobacteriaceae</taxon>
        <taxon>Salmonella</taxon>
    </lineage>
</organism>
<keyword evidence="3" id="KW-0963">Cytoplasm</keyword>
<evidence type="ECO:0000256" key="2">
    <source>
        <dbReference type="ARBA" id="ARBA00010610"/>
    </source>
</evidence>
<sequence length="129" mass="14798">MNTIQEALSSKRTLKKFLLECDFTFLSTLHEQITATLTERKAEHEAQEQQRKEREIKRLELIELIKAEGFSPEEFASIHSVPKAAKRKPKYQYIEGGITKHWSGVGRVPVAIQQELDAGKPLESFLIHP</sequence>
<evidence type="ECO:0000313" key="7">
    <source>
        <dbReference type="EMBL" id="MIT93404.1"/>
    </source>
</evidence>
<dbReference type="Pfam" id="PF00816">
    <property type="entry name" value="Histone_HNS"/>
    <property type="match status" value="1"/>
</dbReference>
<dbReference type="InterPro" id="IPR001801">
    <property type="entry name" value="Histone_HNS"/>
</dbReference>
<dbReference type="AlphaFoldDB" id="A0A402TR24"/>
<dbReference type="Gene3D" id="4.10.430.10">
    <property type="entry name" value="Histone-like protein H-NS, C-terminal domain"/>
    <property type="match status" value="1"/>
</dbReference>
<keyword evidence="4 5" id="KW-0238">DNA-binding</keyword>
<dbReference type="GO" id="GO:0001217">
    <property type="term" value="F:DNA-binding transcription repressor activity"/>
    <property type="evidence" value="ECO:0007669"/>
    <property type="project" value="TreeGrafter"/>
</dbReference>
<dbReference type="InterPro" id="IPR037150">
    <property type="entry name" value="H-NS_C_dom_sf"/>
</dbReference>
<dbReference type="InterPro" id="IPR027454">
    <property type="entry name" value="Histone_HNS_N"/>
</dbReference>
<comment type="subcellular location">
    <subcellularLocation>
        <location evidence="1">Cytoplasm</location>
        <location evidence="1">Nucleoid</location>
    </subcellularLocation>
</comment>
<accession>A0A402TR24</accession>
<evidence type="ECO:0000259" key="6">
    <source>
        <dbReference type="SMART" id="SM00528"/>
    </source>
</evidence>
<dbReference type="EMBL" id="RSTU01000035">
    <property type="protein sequence ID" value="MIT93404.1"/>
    <property type="molecule type" value="Genomic_DNA"/>
</dbReference>
<evidence type="ECO:0000256" key="1">
    <source>
        <dbReference type="ARBA" id="ARBA00004453"/>
    </source>
</evidence>
<dbReference type="PANTHER" id="PTHR38097:SF2">
    <property type="entry name" value="DNA-BINDING PROTEIN STPA"/>
    <property type="match status" value="1"/>
</dbReference>
<dbReference type="GO" id="GO:0009295">
    <property type="term" value="C:nucleoid"/>
    <property type="evidence" value="ECO:0007669"/>
    <property type="project" value="UniProtKB-SubCell"/>
</dbReference>
<dbReference type="PANTHER" id="PTHR38097">
    <property type="match status" value="1"/>
</dbReference>
<reference evidence="7" key="1">
    <citation type="submission" date="2018-08" db="EMBL/GenBank/DDBJ databases">
        <authorList>
            <consortium name="GenomeTrakr network: Whole genome sequencing for foodborne pathogen traceback"/>
        </authorList>
    </citation>
    <scope>NUCLEOTIDE SEQUENCE [LARGE SCALE GENOMIC DNA]</scope>
    <source>
        <strain evidence="7">CFSAN034428</strain>
    </source>
</reference>
<dbReference type="GO" id="GO:0005829">
    <property type="term" value="C:cytosol"/>
    <property type="evidence" value="ECO:0007669"/>
    <property type="project" value="TreeGrafter"/>
</dbReference>
<evidence type="ECO:0000256" key="4">
    <source>
        <dbReference type="ARBA" id="ARBA00023125"/>
    </source>
</evidence>
<dbReference type="SUPFAM" id="SSF81273">
    <property type="entry name" value="H-NS histone-like proteins"/>
    <property type="match status" value="2"/>
</dbReference>
<dbReference type="GO" id="GO:0030527">
    <property type="term" value="F:structural constituent of chromatin"/>
    <property type="evidence" value="ECO:0007669"/>
    <property type="project" value="InterPro"/>
</dbReference>
<name>A0A402TR24_SALER</name>
<comment type="caution">
    <text evidence="7">The sequence shown here is derived from an EMBL/GenBank/DDBJ whole genome shotgun (WGS) entry which is preliminary data.</text>
</comment>
<dbReference type="Pfam" id="PF22470">
    <property type="entry name" value="Histone_HNS_N"/>
    <property type="match status" value="1"/>
</dbReference>
<protein>
    <recommendedName>
        <fullName evidence="5">DNA-binding protein</fullName>
    </recommendedName>
</protein>
<dbReference type="GO" id="GO:0003680">
    <property type="term" value="F:minor groove of adenine-thymine-rich DNA binding"/>
    <property type="evidence" value="ECO:0007669"/>
    <property type="project" value="TreeGrafter"/>
</dbReference>